<dbReference type="GO" id="GO:0071204">
    <property type="term" value="C:histone pre-mRNA 3'end processing complex"/>
    <property type="evidence" value="ECO:0007669"/>
    <property type="project" value="TreeGrafter"/>
</dbReference>
<dbReference type="AlphaFoldDB" id="A0AAE0F2L1"/>
<dbReference type="Pfam" id="PF15247">
    <property type="entry name" value="SLBP_RNA_bind"/>
    <property type="match status" value="1"/>
</dbReference>
<name>A0AAE0F2L1_9CHLO</name>
<evidence type="ECO:0000259" key="4">
    <source>
        <dbReference type="Pfam" id="PF15247"/>
    </source>
</evidence>
<protein>
    <recommendedName>
        <fullName evidence="4">Histone RNA hairpin-binding protein RNA-binding domain-containing protein</fullName>
    </recommendedName>
</protein>
<accession>A0AAE0F2L1</accession>
<dbReference type="InterPro" id="IPR026502">
    <property type="entry name" value="SLBP1/SLBP2"/>
</dbReference>
<evidence type="ECO:0000256" key="3">
    <source>
        <dbReference type="SAM" id="MobiDB-lite"/>
    </source>
</evidence>
<dbReference type="InterPro" id="IPR029344">
    <property type="entry name" value="SLBP_RNA_bind"/>
</dbReference>
<dbReference type="GO" id="GO:0006398">
    <property type="term" value="P:mRNA 3'-end processing by stem-loop binding and cleavage"/>
    <property type="evidence" value="ECO:0007669"/>
    <property type="project" value="TreeGrafter"/>
</dbReference>
<reference evidence="5 7" key="1">
    <citation type="journal article" date="2015" name="Genome Biol. Evol.">
        <title>Comparative Genomics of a Bacterivorous Green Alga Reveals Evolutionary Causalities and Consequences of Phago-Mixotrophic Mode of Nutrition.</title>
        <authorList>
            <person name="Burns J.A."/>
            <person name="Paasch A."/>
            <person name="Narechania A."/>
            <person name="Kim E."/>
        </authorList>
    </citation>
    <scope>NUCLEOTIDE SEQUENCE [LARGE SCALE GENOMIC DNA]</scope>
    <source>
        <strain evidence="5">PLY_AMNH</strain>
    </source>
</reference>
<reference evidence="5" key="2">
    <citation type="submission" date="2023-06" db="EMBL/GenBank/DDBJ databases">
        <title>Long-read-based genome assembly of the green algal bacterivore Cymbomonas tetramitiformis.</title>
        <authorList>
            <person name="Gyaltshen Y."/>
            <person name="Rozenberg A."/>
            <person name="Paasch A."/>
            <person name="Burns J.A."/>
            <person name="Warring S."/>
            <person name="Larson R."/>
            <person name="Maurer-Alcala X."/>
            <person name="Dacks J."/>
            <person name="Kim E."/>
        </authorList>
    </citation>
    <scope>NUCLEOTIDE SEQUENCE</scope>
    <source>
        <strain evidence="5">PLY_AMNH</strain>
    </source>
</reference>
<dbReference type="GO" id="GO:0071207">
    <property type="term" value="F:histone pre-mRNA stem-loop binding"/>
    <property type="evidence" value="ECO:0007669"/>
    <property type="project" value="TreeGrafter"/>
</dbReference>
<dbReference type="FunFam" id="1.10.8.1120:FF:000001">
    <property type="entry name" value="Histone RNA hairpin-binding protein-like"/>
    <property type="match status" value="1"/>
</dbReference>
<evidence type="ECO:0000313" key="5">
    <source>
        <dbReference type="EMBL" id="KAK3249189.1"/>
    </source>
</evidence>
<dbReference type="Gene3D" id="1.10.8.1120">
    <property type="entry name" value="Histone RNA hairpin-binding protein RNA-binding domain"/>
    <property type="match status" value="1"/>
</dbReference>
<evidence type="ECO:0000256" key="2">
    <source>
        <dbReference type="ARBA" id="ARBA00022884"/>
    </source>
</evidence>
<dbReference type="PANTHER" id="PTHR17408:SF0">
    <property type="entry name" value="HISTONE RNA HAIRPIN-BINDING PROTEIN"/>
    <property type="match status" value="1"/>
</dbReference>
<feature type="compositionally biased region" description="Basic and acidic residues" evidence="3">
    <location>
        <begin position="330"/>
        <end position="339"/>
    </location>
</feature>
<evidence type="ECO:0000313" key="6">
    <source>
        <dbReference type="EMBL" id="KAK3249191.1"/>
    </source>
</evidence>
<feature type="domain" description="Histone RNA hairpin-binding protein RNA-binding" evidence="4">
    <location>
        <begin position="193"/>
        <end position="260"/>
    </location>
</feature>
<dbReference type="InterPro" id="IPR038294">
    <property type="entry name" value="SLBP_RNA_bind_sf"/>
</dbReference>
<keyword evidence="2" id="KW-0694">RNA-binding</keyword>
<comment type="caution">
    <text evidence="5">The sequence shown here is derived from an EMBL/GenBank/DDBJ whole genome shotgun (WGS) entry which is preliminary data.</text>
</comment>
<dbReference type="GO" id="GO:0051028">
    <property type="term" value="P:mRNA transport"/>
    <property type="evidence" value="ECO:0007669"/>
    <property type="project" value="TreeGrafter"/>
</dbReference>
<feature type="region of interest" description="Disordered" evidence="3">
    <location>
        <begin position="325"/>
        <end position="356"/>
    </location>
</feature>
<evidence type="ECO:0000256" key="1">
    <source>
        <dbReference type="ARBA" id="ARBA00006151"/>
    </source>
</evidence>
<dbReference type="EMBL" id="LGRX02027563">
    <property type="protein sequence ID" value="KAK3249189.1"/>
    <property type="molecule type" value="Genomic_DNA"/>
</dbReference>
<keyword evidence="7" id="KW-1185">Reference proteome</keyword>
<dbReference type="GO" id="GO:0005737">
    <property type="term" value="C:cytoplasm"/>
    <property type="evidence" value="ECO:0007669"/>
    <property type="project" value="TreeGrafter"/>
</dbReference>
<proteinExistence type="inferred from homology"/>
<dbReference type="PANTHER" id="PTHR17408">
    <property type="entry name" value="HISTONE RNA HAIRPIN-BINDING PROTEIN"/>
    <property type="match status" value="1"/>
</dbReference>
<feature type="compositionally biased region" description="Acidic residues" evidence="3">
    <location>
        <begin position="340"/>
        <end position="352"/>
    </location>
</feature>
<comment type="similarity">
    <text evidence="1">Belongs to the SLBP family.</text>
</comment>
<sequence>MILSQMYAVKENEFIPTELGRETITWNVGIESTVQDAGKGVLTNGAGRMATSLVMTDVEGKATANGTELKVAILRKGVRPMKLTVTDVEGKATANGAELKVAVLQKGVRLRSLSVTDVDWTAPTYGTEHESKGDFAVRKAPPETTVSAPPPANKSLLNDPVKTTQALSVSDHTDAFSLPNVQPEAVEKPKESNAHRLSQRSKQIEFGKNTLGYSRYCKLVPRSSRRKPNPRTPDVHQVCSKRSWDGQVKKWRRALHQYDPPVEDGEEEIPLDLRPYKAQPPPEFIVKAGCLQLSAKESADSFLEDLGIGDKRKQESLEDLEDDYALGQADSHKKQKVDEWDFEDGEISDGDDDAIRDGEMYDEFDVEFV</sequence>
<dbReference type="Proteomes" id="UP001190700">
    <property type="component" value="Unassembled WGS sequence"/>
</dbReference>
<dbReference type="EMBL" id="LGRX02027562">
    <property type="protein sequence ID" value="KAK3249191.1"/>
    <property type="molecule type" value="Genomic_DNA"/>
</dbReference>
<gene>
    <name evidence="6" type="ORF">CYMTET_41371</name>
    <name evidence="5" type="ORF">CYMTET_41372</name>
</gene>
<organism evidence="5 7">
    <name type="scientific">Cymbomonas tetramitiformis</name>
    <dbReference type="NCBI Taxonomy" id="36881"/>
    <lineage>
        <taxon>Eukaryota</taxon>
        <taxon>Viridiplantae</taxon>
        <taxon>Chlorophyta</taxon>
        <taxon>Pyramimonadophyceae</taxon>
        <taxon>Pyramimonadales</taxon>
        <taxon>Pyramimonadaceae</taxon>
        <taxon>Cymbomonas</taxon>
    </lineage>
</organism>
<evidence type="ECO:0000313" key="7">
    <source>
        <dbReference type="Proteomes" id="UP001190700"/>
    </source>
</evidence>
<dbReference type="GO" id="GO:0003729">
    <property type="term" value="F:mRNA binding"/>
    <property type="evidence" value="ECO:0007669"/>
    <property type="project" value="InterPro"/>
</dbReference>